<feature type="region of interest" description="Disordered" evidence="1">
    <location>
        <begin position="70"/>
        <end position="101"/>
    </location>
</feature>
<sequence length="121" mass="13568">MIQRVGAIPYTGIVRQRYIKTASSCIMDLDRDVSPRRAAESPINITVATQACALRRSSALVRMRKELRSLGTPGPAFRRNGRKASTNVVSKTPPGRRDKTDTIDARCSEERLRDVHRVLFT</sequence>
<reference evidence="2" key="1">
    <citation type="submission" date="2021-01" db="EMBL/GenBank/DDBJ databases">
        <authorList>
            <person name="Corre E."/>
            <person name="Pelletier E."/>
            <person name="Niang G."/>
            <person name="Scheremetjew M."/>
            <person name="Finn R."/>
            <person name="Kale V."/>
            <person name="Holt S."/>
            <person name="Cochrane G."/>
            <person name="Meng A."/>
            <person name="Brown T."/>
            <person name="Cohen L."/>
        </authorList>
    </citation>
    <scope>NUCLEOTIDE SEQUENCE</scope>
    <source>
        <strain evidence="2">308</strain>
    </source>
</reference>
<dbReference type="AlphaFoldDB" id="A0A7S1FUT9"/>
<name>A0A7S1FUT9_9STRA</name>
<protein>
    <submittedName>
        <fullName evidence="2">Uncharacterized protein</fullName>
    </submittedName>
</protein>
<dbReference type="EMBL" id="HBFR01021927">
    <property type="protein sequence ID" value="CAD8888574.1"/>
    <property type="molecule type" value="Transcribed_RNA"/>
</dbReference>
<proteinExistence type="predicted"/>
<organism evidence="2">
    <name type="scientific">Corethron hystrix</name>
    <dbReference type="NCBI Taxonomy" id="216773"/>
    <lineage>
        <taxon>Eukaryota</taxon>
        <taxon>Sar</taxon>
        <taxon>Stramenopiles</taxon>
        <taxon>Ochrophyta</taxon>
        <taxon>Bacillariophyta</taxon>
        <taxon>Coscinodiscophyceae</taxon>
        <taxon>Corethrophycidae</taxon>
        <taxon>Corethrales</taxon>
        <taxon>Corethraceae</taxon>
        <taxon>Corethron</taxon>
    </lineage>
</organism>
<evidence type="ECO:0000313" key="2">
    <source>
        <dbReference type="EMBL" id="CAD8888574.1"/>
    </source>
</evidence>
<evidence type="ECO:0000256" key="1">
    <source>
        <dbReference type="SAM" id="MobiDB-lite"/>
    </source>
</evidence>
<gene>
    <name evidence="2" type="ORF">CHYS00102_LOCUS15773</name>
</gene>
<accession>A0A7S1FUT9</accession>